<evidence type="ECO:0000256" key="6">
    <source>
        <dbReference type="ARBA" id="ARBA00022989"/>
    </source>
</evidence>
<dbReference type="AlphaFoldDB" id="A0A0N8GKP2"/>
<gene>
    <name evidence="10" type="ORF">ADM99_13820</name>
</gene>
<dbReference type="Pfam" id="PF00535">
    <property type="entry name" value="Glycos_transf_2"/>
    <property type="match status" value="1"/>
</dbReference>
<protein>
    <submittedName>
        <fullName evidence="10">Glycosyl transferase</fullName>
    </submittedName>
</protein>
<evidence type="ECO:0000256" key="1">
    <source>
        <dbReference type="ARBA" id="ARBA00022475"/>
    </source>
</evidence>
<evidence type="ECO:0000256" key="8">
    <source>
        <dbReference type="SAM" id="Phobius"/>
    </source>
</evidence>
<proteinExistence type="predicted"/>
<dbReference type="PANTHER" id="PTHR48090:SF3">
    <property type="entry name" value="UNDECAPRENYL-PHOSPHATE 4-DEOXY-4-FORMAMIDO-L-ARABINOSE TRANSFERASE"/>
    <property type="match status" value="1"/>
</dbReference>
<sequence>MKISVIVPVYNEEENLPVLKTVLDDVMKSNHYDWEAVLVDDGSKDGSAGILESFVTADPDHYRCVLLRRNFGQTAAIAAGIDHSAGELIVLCDADMQNDPRDIPAMIEKIDQGYDVVSGWRRDRKDTFITRTLPSHIANGLISWVTGVPLHDYGCTLKAYKREVITGFRLYGEMHRFIPVYANSVGARIAEMEVHHHPRLHGKANYGLERTLKVILDLVTVKFLTSYANKPIYLFGGSGFGMLGLSAISLLYIIIRKVQFNESLVRSPLLLLSVMLFILGMQSILLGLIAELLARTYHESQAKPTYTVRTFLNGSSNNHNSYSLHPGD</sequence>
<feature type="domain" description="Glycosyltransferase 2-like" evidence="9">
    <location>
        <begin position="4"/>
        <end position="165"/>
    </location>
</feature>
<evidence type="ECO:0000256" key="7">
    <source>
        <dbReference type="ARBA" id="ARBA00023136"/>
    </source>
</evidence>
<keyword evidence="4 8" id="KW-0812">Transmembrane</keyword>
<dbReference type="RefSeq" id="WP_062422112.1">
    <property type="nucleotide sequence ID" value="NZ_BBYA01000010.1"/>
</dbReference>
<dbReference type="STRING" id="229920.ADM99_13820"/>
<evidence type="ECO:0000313" key="10">
    <source>
        <dbReference type="EMBL" id="KPL70250.1"/>
    </source>
</evidence>
<keyword evidence="3 10" id="KW-0808">Transferase</keyword>
<keyword evidence="6 8" id="KW-1133">Transmembrane helix</keyword>
<evidence type="ECO:0000259" key="9">
    <source>
        <dbReference type="Pfam" id="PF00535"/>
    </source>
</evidence>
<dbReference type="GO" id="GO:0009103">
    <property type="term" value="P:lipopolysaccharide biosynthetic process"/>
    <property type="evidence" value="ECO:0007669"/>
    <property type="project" value="UniProtKB-KW"/>
</dbReference>
<keyword evidence="11" id="KW-1185">Reference proteome</keyword>
<dbReference type="InterPro" id="IPR029044">
    <property type="entry name" value="Nucleotide-diphossugar_trans"/>
</dbReference>
<dbReference type="Gene3D" id="3.90.550.10">
    <property type="entry name" value="Spore Coat Polysaccharide Biosynthesis Protein SpsA, Chain A"/>
    <property type="match status" value="1"/>
</dbReference>
<dbReference type="EMBL" id="LGCK01000014">
    <property type="protein sequence ID" value="KPL70250.1"/>
    <property type="molecule type" value="Genomic_DNA"/>
</dbReference>
<keyword evidence="2" id="KW-0328">Glycosyltransferase</keyword>
<keyword evidence="1" id="KW-1003">Cell membrane</keyword>
<evidence type="ECO:0000256" key="5">
    <source>
        <dbReference type="ARBA" id="ARBA00022985"/>
    </source>
</evidence>
<dbReference type="OrthoDB" id="9807778at2"/>
<dbReference type="PATRIC" id="fig|229920.5.peg.104"/>
<keyword evidence="5" id="KW-0448">Lipopolysaccharide biosynthesis</keyword>
<reference evidence="10 11" key="1">
    <citation type="submission" date="2015-07" db="EMBL/GenBank/DDBJ databases">
        <title>Genome sequence of Leptolinea tardivitalis DSM 16556.</title>
        <authorList>
            <person name="Hemp J."/>
            <person name="Ward L.M."/>
            <person name="Pace L.A."/>
            <person name="Fischer W.W."/>
        </authorList>
    </citation>
    <scope>NUCLEOTIDE SEQUENCE [LARGE SCALE GENOMIC DNA]</scope>
    <source>
        <strain evidence="10 11">YMTK-2</strain>
    </source>
</reference>
<keyword evidence="7 8" id="KW-0472">Membrane</keyword>
<dbReference type="GO" id="GO:0005886">
    <property type="term" value="C:plasma membrane"/>
    <property type="evidence" value="ECO:0007669"/>
    <property type="project" value="TreeGrafter"/>
</dbReference>
<dbReference type="SUPFAM" id="SSF53448">
    <property type="entry name" value="Nucleotide-diphospho-sugar transferases"/>
    <property type="match status" value="1"/>
</dbReference>
<evidence type="ECO:0000256" key="3">
    <source>
        <dbReference type="ARBA" id="ARBA00022679"/>
    </source>
</evidence>
<comment type="caution">
    <text evidence="10">The sequence shown here is derived from an EMBL/GenBank/DDBJ whole genome shotgun (WGS) entry which is preliminary data.</text>
</comment>
<name>A0A0N8GKP2_9CHLR</name>
<feature type="transmembrane region" description="Helical" evidence="8">
    <location>
        <begin position="267"/>
        <end position="294"/>
    </location>
</feature>
<dbReference type="InterPro" id="IPR001173">
    <property type="entry name" value="Glyco_trans_2-like"/>
</dbReference>
<feature type="transmembrane region" description="Helical" evidence="8">
    <location>
        <begin position="232"/>
        <end position="255"/>
    </location>
</feature>
<evidence type="ECO:0000256" key="2">
    <source>
        <dbReference type="ARBA" id="ARBA00022676"/>
    </source>
</evidence>
<dbReference type="Proteomes" id="UP000050430">
    <property type="component" value="Unassembled WGS sequence"/>
</dbReference>
<dbReference type="GO" id="GO:0099621">
    <property type="term" value="F:undecaprenyl-phosphate 4-deoxy-4-formamido-L-arabinose transferase activity"/>
    <property type="evidence" value="ECO:0007669"/>
    <property type="project" value="TreeGrafter"/>
</dbReference>
<dbReference type="InterPro" id="IPR050256">
    <property type="entry name" value="Glycosyltransferase_2"/>
</dbReference>
<dbReference type="PANTHER" id="PTHR48090">
    <property type="entry name" value="UNDECAPRENYL-PHOSPHATE 4-DEOXY-4-FORMAMIDO-L-ARABINOSE TRANSFERASE-RELATED"/>
    <property type="match status" value="1"/>
</dbReference>
<accession>A0A0N8GKP2</accession>
<evidence type="ECO:0000313" key="11">
    <source>
        <dbReference type="Proteomes" id="UP000050430"/>
    </source>
</evidence>
<dbReference type="CDD" id="cd04187">
    <property type="entry name" value="DPM1_like_bac"/>
    <property type="match status" value="1"/>
</dbReference>
<organism evidence="10 11">
    <name type="scientific">Leptolinea tardivitalis</name>
    <dbReference type="NCBI Taxonomy" id="229920"/>
    <lineage>
        <taxon>Bacteria</taxon>
        <taxon>Bacillati</taxon>
        <taxon>Chloroflexota</taxon>
        <taxon>Anaerolineae</taxon>
        <taxon>Anaerolineales</taxon>
        <taxon>Anaerolineaceae</taxon>
        <taxon>Leptolinea</taxon>
    </lineage>
</organism>
<evidence type="ECO:0000256" key="4">
    <source>
        <dbReference type="ARBA" id="ARBA00022692"/>
    </source>
</evidence>